<dbReference type="InterPro" id="IPR038555">
    <property type="entry name" value="Zincin_1_sf"/>
</dbReference>
<protein>
    <submittedName>
        <fullName evidence="2">Metallopeptidase family protein</fullName>
    </submittedName>
</protein>
<feature type="compositionally biased region" description="Basic residues" evidence="1">
    <location>
        <begin position="1"/>
        <end position="12"/>
    </location>
</feature>
<reference evidence="2 3" key="1">
    <citation type="submission" date="2020-02" db="EMBL/GenBank/DDBJ databases">
        <authorList>
            <person name="Li X.-J."/>
            <person name="Han X.-M."/>
        </authorList>
    </citation>
    <scope>NUCLEOTIDE SEQUENCE [LARGE SCALE GENOMIC DNA]</scope>
    <source>
        <strain evidence="2 3">CCTCC AB 2017055</strain>
    </source>
</reference>
<sequence length="136" mass="15405">MPPLRRDRRGHGLRAPLAPEDSPLRRSPAQRFDDIVLDCVERLDRRWKEQLAKVEFAVEDVPTLDDWPHDWVPLARAFASTGVLPARIVIFRRPIETRAKGGFRLPDLVSDVVAEQVAEMFGVDPQDVDPSYGSHG</sequence>
<gene>
    <name evidence="2" type="ORF">G1H10_28450</name>
</gene>
<dbReference type="AlphaFoldDB" id="A0A6L9SGA1"/>
<dbReference type="Pfam" id="PF06262">
    <property type="entry name" value="Zincin_1"/>
    <property type="match status" value="1"/>
</dbReference>
<comment type="caution">
    <text evidence="2">The sequence shown here is derived from an EMBL/GenBank/DDBJ whole genome shotgun (WGS) entry which is preliminary data.</text>
</comment>
<accession>A0A6L9SGA1</accession>
<evidence type="ECO:0000256" key="1">
    <source>
        <dbReference type="SAM" id="MobiDB-lite"/>
    </source>
</evidence>
<dbReference type="CDD" id="cd12954">
    <property type="entry name" value="MMP_TTHA0227_like_1"/>
    <property type="match status" value="1"/>
</dbReference>
<evidence type="ECO:0000313" key="3">
    <source>
        <dbReference type="Proteomes" id="UP000475214"/>
    </source>
</evidence>
<dbReference type="EMBL" id="JAAGOA010000029">
    <property type="protein sequence ID" value="NEE04107.1"/>
    <property type="molecule type" value="Genomic_DNA"/>
</dbReference>
<feature type="region of interest" description="Disordered" evidence="1">
    <location>
        <begin position="1"/>
        <end position="26"/>
    </location>
</feature>
<dbReference type="Proteomes" id="UP000475214">
    <property type="component" value="Unassembled WGS sequence"/>
</dbReference>
<dbReference type="InterPro" id="IPR010428">
    <property type="entry name" value="Zincin_1"/>
</dbReference>
<keyword evidence="3" id="KW-1185">Reference proteome</keyword>
<evidence type="ECO:0000313" key="2">
    <source>
        <dbReference type="EMBL" id="NEE04107.1"/>
    </source>
</evidence>
<proteinExistence type="predicted"/>
<dbReference type="Gene3D" id="3.30.2010.20">
    <property type="match status" value="1"/>
</dbReference>
<organism evidence="2 3">
    <name type="scientific">Phytoactinopolyspora halotolerans</name>
    <dbReference type="NCBI Taxonomy" id="1981512"/>
    <lineage>
        <taxon>Bacteria</taxon>
        <taxon>Bacillati</taxon>
        <taxon>Actinomycetota</taxon>
        <taxon>Actinomycetes</taxon>
        <taxon>Jiangellales</taxon>
        <taxon>Jiangellaceae</taxon>
        <taxon>Phytoactinopolyspora</taxon>
    </lineage>
</organism>
<name>A0A6L9SGA1_9ACTN</name>
<dbReference type="SUPFAM" id="SSF55486">
    <property type="entry name" value="Metalloproteases ('zincins'), catalytic domain"/>
    <property type="match status" value="1"/>
</dbReference>